<organism evidence="1 2">
    <name type="scientific">Mycena pura</name>
    <dbReference type="NCBI Taxonomy" id="153505"/>
    <lineage>
        <taxon>Eukaryota</taxon>
        <taxon>Fungi</taxon>
        <taxon>Dikarya</taxon>
        <taxon>Basidiomycota</taxon>
        <taxon>Agaricomycotina</taxon>
        <taxon>Agaricomycetes</taxon>
        <taxon>Agaricomycetidae</taxon>
        <taxon>Agaricales</taxon>
        <taxon>Marasmiineae</taxon>
        <taxon>Mycenaceae</taxon>
        <taxon>Mycena</taxon>
    </lineage>
</organism>
<keyword evidence="2" id="KW-1185">Reference proteome</keyword>
<evidence type="ECO:0000313" key="1">
    <source>
        <dbReference type="EMBL" id="KAJ7216986.1"/>
    </source>
</evidence>
<gene>
    <name evidence="1" type="ORF">GGX14DRAFT_561499</name>
</gene>
<proteinExistence type="predicted"/>
<protein>
    <submittedName>
        <fullName evidence="1">Uncharacterized protein</fullName>
    </submittedName>
</protein>
<sequence>MEPAHPSSTSHCSKDLPLPCVPGALHGYADRERLTPPCRLRNCAVVCSGGIGLDVQPNLGSTYSRATRPAALPGDSELFHGAINPPATQSSSTRPSWYAQLRRHRRVYV</sequence>
<name>A0AAD6VUQ8_9AGAR</name>
<evidence type="ECO:0000313" key="2">
    <source>
        <dbReference type="Proteomes" id="UP001219525"/>
    </source>
</evidence>
<dbReference type="EMBL" id="JARJCW010000014">
    <property type="protein sequence ID" value="KAJ7216986.1"/>
    <property type="molecule type" value="Genomic_DNA"/>
</dbReference>
<dbReference type="AlphaFoldDB" id="A0AAD6VUQ8"/>
<dbReference type="Proteomes" id="UP001219525">
    <property type="component" value="Unassembled WGS sequence"/>
</dbReference>
<comment type="caution">
    <text evidence="1">The sequence shown here is derived from an EMBL/GenBank/DDBJ whole genome shotgun (WGS) entry which is preliminary data.</text>
</comment>
<accession>A0AAD6VUQ8</accession>
<reference evidence="1" key="1">
    <citation type="submission" date="2023-03" db="EMBL/GenBank/DDBJ databases">
        <title>Massive genome expansion in bonnet fungi (Mycena s.s.) driven by repeated elements and novel gene families across ecological guilds.</title>
        <authorList>
            <consortium name="Lawrence Berkeley National Laboratory"/>
            <person name="Harder C.B."/>
            <person name="Miyauchi S."/>
            <person name="Viragh M."/>
            <person name="Kuo A."/>
            <person name="Thoen E."/>
            <person name="Andreopoulos B."/>
            <person name="Lu D."/>
            <person name="Skrede I."/>
            <person name="Drula E."/>
            <person name="Henrissat B."/>
            <person name="Morin E."/>
            <person name="Kohler A."/>
            <person name="Barry K."/>
            <person name="LaButti K."/>
            <person name="Morin E."/>
            <person name="Salamov A."/>
            <person name="Lipzen A."/>
            <person name="Mereny Z."/>
            <person name="Hegedus B."/>
            <person name="Baldrian P."/>
            <person name="Stursova M."/>
            <person name="Weitz H."/>
            <person name="Taylor A."/>
            <person name="Grigoriev I.V."/>
            <person name="Nagy L.G."/>
            <person name="Martin F."/>
            <person name="Kauserud H."/>
        </authorList>
    </citation>
    <scope>NUCLEOTIDE SEQUENCE</scope>
    <source>
        <strain evidence="1">9144</strain>
    </source>
</reference>